<dbReference type="PANTHER" id="PTHR43022:SF1">
    <property type="entry name" value="PROTEIN SMF"/>
    <property type="match status" value="1"/>
</dbReference>
<accession>A0A5B0KW08</accession>
<protein>
    <submittedName>
        <fullName evidence="4">Uncharacterized protein</fullName>
    </submittedName>
</protein>
<evidence type="ECO:0000259" key="3">
    <source>
        <dbReference type="Pfam" id="PF17782"/>
    </source>
</evidence>
<feature type="domain" description="DprA winged helix" evidence="3">
    <location>
        <begin position="313"/>
        <end position="372"/>
    </location>
</feature>
<dbReference type="AlphaFoldDB" id="A0A5B0KW08"/>
<feature type="domain" description="Smf/DprA SLOG" evidence="2">
    <location>
        <begin position="86"/>
        <end position="292"/>
    </location>
</feature>
<dbReference type="Pfam" id="PF17782">
    <property type="entry name" value="WHD_DprA"/>
    <property type="match status" value="1"/>
</dbReference>
<dbReference type="InterPro" id="IPR003488">
    <property type="entry name" value="DprA"/>
</dbReference>
<dbReference type="InterPro" id="IPR057666">
    <property type="entry name" value="DrpA_SLOG"/>
</dbReference>
<dbReference type="Gene3D" id="1.10.10.10">
    <property type="entry name" value="Winged helix-like DNA-binding domain superfamily/Winged helix DNA-binding domain"/>
    <property type="match status" value="1"/>
</dbReference>
<dbReference type="NCBIfam" id="TIGR00732">
    <property type="entry name" value="dprA"/>
    <property type="match status" value="1"/>
</dbReference>
<dbReference type="Pfam" id="PF21102">
    <property type="entry name" value="DprA_N"/>
    <property type="match status" value="1"/>
</dbReference>
<evidence type="ECO:0000313" key="4">
    <source>
        <dbReference type="EMBL" id="KAA1055124.1"/>
    </source>
</evidence>
<dbReference type="SUPFAM" id="SSF102405">
    <property type="entry name" value="MCP/YpsA-like"/>
    <property type="match status" value="1"/>
</dbReference>
<proteinExistence type="inferred from homology"/>
<dbReference type="InterPro" id="IPR041614">
    <property type="entry name" value="DprA_WH"/>
</dbReference>
<evidence type="ECO:0000259" key="2">
    <source>
        <dbReference type="Pfam" id="PF02481"/>
    </source>
</evidence>
<comment type="similarity">
    <text evidence="1">Belongs to the DprA/Smf family.</text>
</comment>
<comment type="caution">
    <text evidence="4">The sequence shown here is derived from an EMBL/GenBank/DDBJ whole genome shotgun (WGS) entry which is preliminary data.</text>
</comment>
<evidence type="ECO:0000313" key="5">
    <source>
        <dbReference type="Proteomes" id="UP000325333"/>
    </source>
</evidence>
<dbReference type="PANTHER" id="PTHR43022">
    <property type="entry name" value="PROTEIN SMF"/>
    <property type="match status" value="1"/>
</dbReference>
<sequence>MNRRMTQPRRTLSAAERFDWLRLIRTENVGPITFHRLLEQFGSAGAALEALPDLAKRGGRTKPLRIAPKADIDRELAANDRIGARLICSCEPDYPEPMAALDDAPPAVSVLGHPHLLQRRAVALVGARNASMNGKKFAERLARELGEAGLLVVSGLARGIDTAAHAGALGSGTAAVVAGGADVVYPPENEKLYRDIVQQGVIVAESPVGTTPQARHFPRRNRLISGLSLGVLVVEAALRSGSLITARMALEQGREVMAVPGSPLDPRCQGTNNLLRQGAALVEGVDDVLRALDNLSPPTLRERQGDLFAQSRPAVPSEADLESARAVILENLGHTPVAIDELVRGCQLSAPVVLTVVLELELAGRVQRQPGNQVNLI</sequence>
<dbReference type="EMBL" id="VEWN01000007">
    <property type="protein sequence ID" value="KAA1055124.1"/>
    <property type="molecule type" value="Genomic_DNA"/>
</dbReference>
<dbReference type="Pfam" id="PF02481">
    <property type="entry name" value="DNA_processg_A"/>
    <property type="match status" value="1"/>
</dbReference>
<dbReference type="GO" id="GO:0009294">
    <property type="term" value="P:DNA-mediated transformation"/>
    <property type="evidence" value="ECO:0007669"/>
    <property type="project" value="InterPro"/>
</dbReference>
<organism evidence="4 5">
    <name type="scientific">Azospirillum argentinense</name>
    <dbReference type="NCBI Taxonomy" id="2970906"/>
    <lineage>
        <taxon>Bacteria</taxon>
        <taxon>Pseudomonadati</taxon>
        <taxon>Pseudomonadota</taxon>
        <taxon>Alphaproteobacteria</taxon>
        <taxon>Rhodospirillales</taxon>
        <taxon>Azospirillaceae</taxon>
        <taxon>Azospirillum</taxon>
    </lineage>
</organism>
<name>A0A5B0KW08_9PROT</name>
<dbReference type="Gene3D" id="3.40.50.450">
    <property type="match status" value="1"/>
</dbReference>
<gene>
    <name evidence="4" type="ORF">FH063_005686</name>
</gene>
<reference evidence="4 5" key="1">
    <citation type="submission" date="2019-07" db="EMBL/GenBank/DDBJ databases">
        <title>Genome sequencing of the stress-tolerant strain Azospirillum brasilense Az19.</title>
        <authorList>
            <person name="Maroniche G.A."/>
            <person name="Garcia J.E."/>
            <person name="Pagnussat L."/>
            <person name="Amenta M."/>
            <person name="Creus C.M."/>
        </authorList>
    </citation>
    <scope>NUCLEOTIDE SEQUENCE [LARGE SCALE GENOMIC DNA]</scope>
    <source>
        <strain evidence="4 5">Az19</strain>
    </source>
</reference>
<evidence type="ECO:0000256" key="1">
    <source>
        <dbReference type="ARBA" id="ARBA00006525"/>
    </source>
</evidence>
<dbReference type="InterPro" id="IPR036388">
    <property type="entry name" value="WH-like_DNA-bd_sf"/>
</dbReference>
<dbReference type="Proteomes" id="UP000325333">
    <property type="component" value="Unassembled WGS sequence"/>
</dbReference>